<name>A0A085UWJ6_PSESX</name>
<accession>A0A085UWJ6</accession>
<dbReference type="AlphaFoldDB" id="A0A085UWJ6"/>
<sequence length="152" mass="16933">MSDASKPAKRGIPPANCTGNFAVAVNQRPMVIKSLRARLMLRPELAEAPTHWIWKIIADGKVGQKRTSIGLFFDRDLPAGTYDLVANEHIKIVYNESPGRRNVVYHSANLQTGQFTLLKADIARQQIKGLFSFGMSAIDFEVSDGEFDLQCR</sequence>
<organism evidence="1 2">
    <name type="scientific">Pseudomonas syringae</name>
    <dbReference type="NCBI Taxonomy" id="317"/>
    <lineage>
        <taxon>Bacteria</taxon>
        <taxon>Pseudomonadati</taxon>
        <taxon>Pseudomonadota</taxon>
        <taxon>Gammaproteobacteria</taxon>
        <taxon>Pseudomonadales</taxon>
        <taxon>Pseudomonadaceae</taxon>
        <taxon>Pseudomonas</taxon>
    </lineage>
</organism>
<dbReference type="EMBL" id="JPQT01000127">
    <property type="protein sequence ID" value="KFE47559.1"/>
    <property type="molecule type" value="Genomic_DNA"/>
</dbReference>
<reference evidence="1 2" key="1">
    <citation type="submission" date="2014-07" db="EMBL/GenBank/DDBJ databases">
        <title>Draft Genome Sequences of Environmental Pseudomonas syringae strains.</title>
        <authorList>
            <person name="Baltrus D.A."/>
            <person name="Berge O."/>
            <person name="Morris C."/>
        </authorList>
    </citation>
    <scope>NUCLEOTIDE SEQUENCE [LARGE SCALE GENOMIC DNA]</scope>
    <source>
        <strain evidence="1 2">CEB003</strain>
    </source>
</reference>
<comment type="caution">
    <text evidence="1">The sequence shown here is derived from an EMBL/GenBank/DDBJ whole genome shotgun (WGS) entry which is preliminary data.</text>
</comment>
<proteinExistence type="predicted"/>
<dbReference type="RefSeq" id="WP_020292825.1">
    <property type="nucleotide sequence ID" value="NZ_JPQT01000127.1"/>
</dbReference>
<dbReference type="Proteomes" id="UP000028643">
    <property type="component" value="Unassembled WGS sequence"/>
</dbReference>
<dbReference type="PATRIC" id="fig|317.174.peg.4627"/>
<evidence type="ECO:0000313" key="2">
    <source>
        <dbReference type="Proteomes" id="UP000028643"/>
    </source>
</evidence>
<evidence type="ECO:0000313" key="1">
    <source>
        <dbReference type="EMBL" id="KFE47559.1"/>
    </source>
</evidence>
<protein>
    <submittedName>
        <fullName evidence="1">Uncharacterized protein</fullName>
    </submittedName>
</protein>
<gene>
    <name evidence="1" type="ORF">IV02_22640</name>
</gene>